<sequence length="183" mass="20803">MSVNKGVLEKKSDQELVQYILPQSKFVDDAKMYAFDILKSRGYEFSPEEIERNQKLINAKTENKNVIVHPNYKRSAELIYLSAALGIGNIIWKYETLDSVMKIFIVFVSLAVIFGIGYLVSKGNEWIKYVLLVLFALGLISIIFVIANLAKDPFTGIINIVQTILQIWALVLLFKVPNKKESL</sequence>
<organism evidence="2 3">
    <name type="scientific">Chryseobacterium tagetis</name>
    <dbReference type="NCBI Taxonomy" id="2801334"/>
    <lineage>
        <taxon>Bacteria</taxon>
        <taxon>Pseudomonadati</taxon>
        <taxon>Bacteroidota</taxon>
        <taxon>Flavobacteriia</taxon>
        <taxon>Flavobacteriales</taxon>
        <taxon>Weeksellaceae</taxon>
        <taxon>Chryseobacterium group</taxon>
        <taxon>Chryseobacterium</taxon>
    </lineage>
</organism>
<keyword evidence="1" id="KW-1133">Transmembrane helix</keyword>
<gene>
    <name evidence="2" type="ORF">JI747_016645</name>
</gene>
<proteinExistence type="predicted"/>
<name>A0ABS8A655_9FLAO</name>
<reference evidence="2 3" key="1">
    <citation type="submission" date="2021-09" db="EMBL/GenBank/DDBJ databases">
        <title>Genome sequencing and assembly of Chryseobacterium sp. RG1.</title>
        <authorList>
            <person name="Chhetri G."/>
        </authorList>
    </citation>
    <scope>NUCLEOTIDE SEQUENCE [LARGE SCALE GENOMIC DNA]</scope>
    <source>
        <strain evidence="2 3">RG1</strain>
    </source>
</reference>
<comment type="caution">
    <text evidence="2">The sequence shown here is derived from an EMBL/GenBank/DDBJ whole genome shotgun (WGS) entry which is preliminary data.</text>
</comment>
<dbReference type="EMBL" id="JAERSE020000004">
    <property type="protein sequence ID" value="MCA6068798.1"/>
    <property type="molecule type" value="Genomic_DNA"/>
</dbReference>
<dbReference type="Proteomes" id="UP000618240">
    <property type="component" value="Unassembled WGS sequence"/>
</dbReference>
<dbReference type="RefSeq" id="WP_225689997.1">
    <property type="nucleotide sequence ID" value="NZ_JAERSE020000004.1"/>
</dbReference>
<keyword evidence="1" id="KW-0472">Membrane</keyword>
<protein>
    <submittedName>
        <fullName evidence="2">Uncharacterized protein</fullName>
    </submittedName>
</protein>
<keyword evidence="3" id="KW-1185">Reference proteome</keyword>
<feature type="transmembrane region" description="Helical" evidence="1">
    <location>
        <begin position="156"/>
        <end position="174"/>
    </location>
</feature>
<feature type="transmembrane region" description="Helical" evidence="1">
    <location>
        <begin position="129"/>
        <end position="150"/>
    </location>
</feature>
<keyword evidence="1" id="KW-0812">Transmembrane</keyword>
<feature type="transmembrane region" description="Helical" evidence="1">
    <location>
        <begin position="100"/>
        <end position="120"/>
    </location>
</feature>
<evidence type="ECO:0000313" key="3">
    <source>
        <dbReference type="Proteomes" id="UP000618240"/>
    </source>
</evidence>
<accession>A0ABS8A655</accession>
<evidence type="ECO:0000313" key="2">
    <source>
        <dbReference type="EMBL" id="MCA6068798.1"/>
    </source>
</evidence>
<evidence type="ECO:0000256" key="1">
    <source>
        <dbReference type="SAM" id="Phobius"/>
    </source>
</evidence>